<name>A0A9Q8LDU1_PASFU</name>
<evidence type="ECO:0000256" key="4">
    <source>
        <dbReference type="ARBA" id="ARBA00019709"/>
    </source>
</evidence>
<dbReference type="GO" id="GO:0015031">
    <property type="term" value="P:protein transport"/>
    <property type="evidence" value="ECO:0007669"/>
    <property type="project" value="UniProtKB-KW"/>
</dbReference>
<evidence type="ECO:0000256" key="7">
    <source>
        <dbReference type="ARBA" id="ARBA00024703"/>
    </source>
</evidence>
<dbReference type="PANTHER" id="PTHR12710:SF0">
    <property type="entry name" value="NUCLEAR PROTEIN LOCALIZATION PROTEIN 4 HOMOLOG"/>
    <property type="match status" value="1"/>
</dbReference>
<dbReference type="GO" id="GO:0006511">
    <property type="term" value="P:ubiquitin-dependent protein catabolic process"/>
    <property type="evidence" value="ECO:0007669"/>
    <property type="project" value="InterPro"/>
</dbReference>
<dbReference type="AlphaFoldDB" id="A0A9Q8LDU1"/>
<dbReference type="OrthoDB" id="10251089at2759"/>
<comment type="subcellular location">
    <subcellularLocation>
        <location evidence="2">Cytoplasm</location>
        <location evidence="2">Perinuclear region</location>
    </subcellularLocation>
    <subcellularLocation>
        <location evidence="1">Nucleus membrane</location>
        <topology evidence="1">Peripheral membrane protein</topology>
        <orientation evidence="1">Cytoplasmic side</orientation>
    </subcellularLocation>
</comment>
<protein>
    <recommendedName>
        <fullName evidence="4">Nuclear protein localization protein 4</fullName>
    </recommendedName>
</protein>
<evidence type="ECO:0000256" key="3">
    <source>
        <dbReference type="ARBA" id="ARBA00011025"/>
    </source>
</evidence>
<dbReference type="GO" id="GO:0031625">
    <property type="term" value="F:ubiquitin protein ligase binding"/>
    <property type="evidence" value="ECO:0007669"/>
    <property type="project" value="TreeGrafter"/>
</dbReference>
<dbReference type="InterPro" id="IPR016563">
    <property type="entry name" value="Npl4"/>
</dbReference>
<dbReference type="PIRSF" id="PIRSF010052">
    <property type="entry name" value="Polyub_prc_Npl4"/>
    <property type="match status" value="1"/>
</dbReference>
<dbReference type="KEGG" id="ffu:CLAFUR5_08287"/>
<dbReference type="Proteomes" id="UP000756132">
    <property type="component" value="Chromosome 3"/>
</dbReference>
<dbReference type="GO" id="GO:0051028">
    <property type="term" value="P:mRNA transport"/>
    <property type="evidence" value="ECO:0007669"/>
    <property type="project" value="UniProtKB-KW"/>
</dbReference>
<dbReference type="PANTHER" id="PTHR12710">
    <property type="entry name" value="NUCLEAR PROTEIN LOCALIZATION 4"/>
    <property type="match status" value="1"/>
</dbReference>
<comment type="similarity">
    <text evidence="3">Belongs to the NPL4 family.</text>
</comment>
<dbReference type="Gene3D" id="3.40.140.10">
    <property type="entry name" value="Cytidine Deaminase, domain 2"/>
    <property type="match status" value="1"/>
</dbReference>
<dbReference type="Gene3D" id="3.10.20.90">
    <property type="entry name" value="Phosphatidylinositol 3-kinase Catalytic Subunit, Chain A, domain 1"/>
    <property type="match status" value="1"/>
</dbReference>
<dbReference type="InterPro" id="IPR037518">
    <property type="entry name" value="MPN"/>
</dbReference>
<evidence type="ECO:0000313" key="10">
    <source>
        <dbReference type="Proteomes" id="UP000756132"/>
    </source>
</evidence>
<evidence type="ECO:0000256" key="2">
    <source>
        <dbReference type="ARBA" id="ARBA00004556"/>
    </source>
</evidence>
<keyword evidence="6" id="KW-0653">Protein transport</keyword>
<evidence type="ECO:0000256" key="1">
    <source>
        <dbReference type="ARBA" id="ARBA00004335"/>
    </source>
</evidence>
<keyword evidence="5" id="KW-0813">Transport</keyword>
<feature type="domain" description="MPN" evidence="8">
    <location>
        <begin position="251"/>
        <end position="389"/>
    </location>
</feature>
<evidence type="ECO:0000259" key="8">
    <source>
        <dbReference type="PROSITE" id="PS50249"/>
    </source>
</evidence>
<organism evidence="9 10">
    <name type="scientific">Passalora fulva</name>
    <name type="common">Tomato leaf mold</name>
    <name type="synonym">Cladosporium fulvum</name>
    <dbReference type="NCBI Taxonomy" id="5499"/>
    <lineage>
        <taxon>Eukaryota</taxon>
        <taxon>Fungi</taxon>
        <taxon>Dikarya</taxon>
        <taxon>Ascomycota</taxon>
        <taxon>Pezizomycotina</taxon>
        <taxon>Dothideomycetes</taxon>
        <taxon>Dothideomycetidae</taxon>
        <taxon>Mycosphaerellales</taxon>
        <taxon>Mycosphaerellaceae</taxon>
        <taxon>Fulvia</taxon>
    </lineage>
</organism>
<sequence>MIIRFQSREGGFRLTLDNNAEIASILPDVLDKLSKDVIPSTVTISPRPHGADSRPIEKLKGITFAKLGLTHGTQVFLDFKTSDAATNGHSEGANKLSGKEVTDEELTSSVAIPQVQRLVKNPWETVKQIPLDDRLDKLDGKITRKKDQRMCKHGSKGMCDYCQPLESYDKGYLEEHKIKHLSYHAHLRKLNQGKNKYQSGSSYIPPLSEPYYRVNPECPGGHAPFPDGICSKCQPSAISLVPQEYRMVDHVEFETFDMVDKFIGYWRQGGSQRIGFLYGHYEEYDQVPLGTKAVVEAIYEPPQVDESDGVTLNDWDNEKDIEKLAELSGLQRVGVIYTDLLQQTDREKGIAVCKRHADSYYLSSLEVCFASRYQAKYPRPSKWSETGKFGSNFVTCIISGDPDGNIAISAYQASNAAVEMATAEIIEPSAEPSVMLVQDETEADEAFNRKRYIPEVFYRRINEYGANVQENAKPSFPVEYLFVTLTHGFPNQTNPKFINSAATLAIENRMANGEVQDQRDLVKQLKAGANRIALETAQGVAAVSDFHVLCYIQGLGVLSEDELRLLCQVATTHDTSLGAQLMHTPGWATLETILNM</sequence>
<dbReference type="Pfam" id="PF05020">
    <property type="entry name" value="zf-NPL4"/>
    <property type="match status" value="1"/>
</dbReference>
<comment type="function">
    <text evidence="7">Involved in the import of nuclear-targeted proteins into the nucleus and the export of poly(A) RNA out of the nucleus. Has a role in the endoplasmic reticulum-associated degradation (ERAD) pathway.</text>
</comment>
<dbReference type="EMBL" id="CP090165">
    <property type="protein sequence ID" value="UJO15622.1"/>
    <property type="molecule type" value="Genomic_DNA"/>
</dbReference>
<keyword evidence="6" id="KW-0811">Translocation</keyword>
<evidence type="ECO:0000313" key="9">
    <source>
        <dbReference type="EMBL" id="UJO15622.1"/>
    </source>
</evidence>
<dbReference type="GO" id="GO:0048471">
    <property type="term" value="C:perinuclear region of cytoplasm"/>
    <property type="evidence" value="ECO:0007669"/>
    <property type="project" value="UniProtKB-SubCell"/>
</dbReference>
<dbReference type="GO" id="GO:0031965">
    <property type="term" value="C:nuclear membrane"/>
    <property type="evidence" value="ECO:0007669"/>
    <property type="project" value="UniProtKB-SubCell"/>
</dbReference>
<dbReference type="Pfam" id="PF05021">
    <property type="entry name" value="NPL4"/>
    <property type="match status" value="1"/>
</dbReference>
<reference evidence="9" key="1">
    <citation type="submission" date="2021-12" db="EMBL/GenBank/DDBJ databases">
        <authorList>
            <person name="Zaccaron A."/>
            <person name="Stergiopoulos I."/>
        </authorList>
    </citation>
    <scope>NUCLEOTIDE SEQUENCE</scope>
    <source>
        <strain evidence="9">Race5_Kim</strain>
    </source>
</reference>
<gene>
    <name evidence="9" type="ORF">CLAFUR5_08287</name>
</gene>
<proteinExistence type="inferred from homology"/>
<reference evidence="9" key="2">
    <citation type="journal article" date="2022" name="Microb. Genom.">
        <title>A chromosome-scale genome assembly of the tomato pathogen Cladosporium fulvum reveals a compartmentalized genome architecture and the presence of a dispensable chromosome.</title>
        <authorList>
            <person name="Zaccaron A.Z."/>
            <person name="Chen L.H."/>
            <person name="Samaras A."/>
            <person name="Stergiopoulos I."/>
        </authorList>
    </citation>
    <scope>NUCLEOTIDE SEQUENCE</scope>
    <source>
        <strain evidence="9">Race5_Kim</strain>
    </source>
</reference>
<dbReference type="GO" id="GO:0043130">
    <property type="term" value="F:ubiquitin binding"/>
    <property type="evidence" value="ECO:0007669"/>
    <property type="project" value="TreeGrafter"/>
</dbReference>
<accession>A0A9Q8LDU1</accession>
<dbReference type="CDD" id="cd08061">
    <property type="entry name" value="MPN_NPL4"/>
    <property type="match status" value="1"/>
</dbReference>
<dbReference type="InterPro" id="IPR007716">
    <property type="entry name" value="NPL4_Zn-bd_put"/>
</dbReference>
<dbReference type="GeneID" id="71988165"/>
<keyword evidence="10" id="KW-1185">Reference proteome</keyword>
<evidence type="ECO:0000256" key="6">
    <source>
        <dbReference type="ARBA" id="ARBA00023010"/>
    </source>
</evidence>
<keyword evidence="5" id="KW-0509">mRNA transport</keyword>
<evidence type="ECO:0000256" key="5">
    <source>
        <dbReference type="ARBA" id="ARBA00022816"/>
    </source>
</evidence>
<dbReference type="InterPro" id="IPR007717">
    <property type="entry name" value="NPL4_C"/>
</dbReference>
<dbReference type="RefSeq" id="XP_047759988.1">
    <property type="nucleotide sequence ID" value="XM_047907435.1"/>
</dbReference>
<dbReference type="PROSITE" id="PS50249">
    <property type="entry name" value="MPN"/>
    <property type="match status" value="1"/>
</dbReference>